<name>A0ABP6RQ35_9PSEU</name>
<dbReference type="Gene3D" id="3.10.310.70">
    <property type="match status" value="1"/>
</dbReference>
<protein>
    <submittedName>
        <fullName evidence="2">Amidohydrolase</fullName>
    </submittedName>
</protein>
<keyword evidence="3" id="KW-1185">Reference proteome</keyword>
<evidence type="ECO:0000313" key="3">
    <source>
        <dbReference type="Proteomes" id="UP001500483"/>
    </source>
</evidence>
<dbReference type="InterPro" id="IPR011059">
    <property type="entry name" value="Metal-dep_hydrolase_composite"/>
</dbReference>
<dbReference type="InterPro" id="IPR013108">
    <property type="entry name" value="Amidohydro_3"/>
</dbReference>
<dbReference type="InterPro" id="IPR032466">
    <property type="entry name" value="Metal_Hydrolase"/>
</dbReference>
<dbReference type="SUPFAM" id="SSF51338">
    <property type="entry name" value="Composite domain of metallo-dependent hydrolases"/>
    <property type="match status" value="1"/>
</dbReference>
<comment type="caution">
    <text evidence="2">The sequence shown here is derived from an EMBL/GenBank/DDBJ whole genome shotgun (WGS) entry which is preliminary data.</text>
</comment>
<sequence length="522" mass="55371">MDGPVVTSDAGGSRTDALAVRAGRVLALGEPAVRPLITSRTEVVRLSGRLLLPGFQDAHAHPVFGGLRRLRCDLTAATNAAECLRTVAAHGGAGWVLGGGWDSPLFPGGAPTAGELDAVTGDRPAYLLNRDLHSAWANTAALRLAGVRADTPDPPDGWIERDGRGRPTGTLHEGAADLVARALPAPDPGEHRAALLEGQRVLHAHGITGWQDAIVGAYLGHADVLDTYRELDRAGLLRARVQGALWWDRRRGAEQIPELVERRRRARGARFRAEHVKVMLDGVCENRTAAMEAPYLGEQGRGLAHLPDAELREVVTALAAADFAVHFHAVGDRAVRAALDAVADAPGSGLRHQIAHVQVVHPNDVPRFRELGVTANVQPAWAVPDAAMTELTIPRLGAERAARQYPFRSLHEAGAPLAAGSDWPVSDPDPLAAVHAAVNRREPGGASAFLPEQALRLETALAAHTAGAARANGFAAETGSLEPGKAADLVVLDRDPFSLPPQEIGRARVDLTFVDGEPVHRR</sequence>
<dbReference type="Gene3D" id="2.30.40.10">
    <property type="entry name" value="Urease, subunit C, domain 1"/>
    <property type="match status" value="1"/>
</dbReference>
<evidence type="ECO:0000259" key="1">
    <source>
        <dbReference type="Pfam" id="PF07969"/>
    </source>
</evidence>
<accession>A0ABP6RQ35</accession>
<feature type="domain" description="Amidohydrolase 3" evidence="1">
    <location>
        <begin position="42"/>
        <end position="520"/>
    </location>
</feature>
<dbReference type="EMBL" id="BAAAYK010000038">
    <property type="protein sequence ID" value="GAA3358424.1"/>
    <property type="molecule type" value="Genomic_DNA"/>
</dbReference>
<dbReference type="Proteomes" id="UP001500483">
    <property type="component" value="Unassembled WGS sequence"/>
</dbReference>
<dbReference type="Pfam" id="PF07969">
    <property type="entry name" value="Amidohydro_3"/>
    <property type="match status" value="1"/>
</dbReference>
<gene>
    <name evidence="2" type="ORF">GCM10020366_30440</name>
</gene>
<organism evidence="2 3">
    <name type="scientific">Saccharopolyspora gregorii</name>
    <dbReference type="NCBI Taxonomy" id="33914"/>
    <lineage>
        <taxon>Bacteria</taxon>
        <taxon>Bacillati</taxon>
        <taxon>Actinomycetota</taxon>
        <taxon>Actinomycetes</taxon>
        <taxon>Pseudonocardiales</taxon>
        <taxon>Pseudonocardiaceae</taxon>
        <taxon>Saccharopolyspora</taxon>
    </lineage>
</organism>
<dbReference type="PANTHER" id="PTHR22642:SF2">
    <property type="entry name" value="PROTEIN LONG AFTER FAR-RED 3"/>
    <property type="match status" value="1"/>
</dbReference>
<dbReference type="SUPFAM" id="SSF51556">
    <property type="entry name" value="Metallo-dependent hydrolases"/>
    <property type="match status" value="1"/>
</dbReference>
<dbReference type="CDD" id="cd01300">
    <property type="entry name" value="YtcJ_like"/>
    <property type="match status" value="1"/>
</dbReference>
<dbReference type="RefSeq" id="WP_344927262.1">
    <property type="nucleotide sequence ID" value="NZ_BAAAYK010000038.1"/>
</dbReference>
<dbReference type="PANTHER" id="PTHR22642">
    <property type="entry name" value="IMIDAZOLONEPROPIONASE"/>
    <property type="match status" value="1"/>
</dbReference>
<dbReference type="InterPro" id="IPR033932">
    <property type="entry name" value="YtcJ-like"/>
</dbReference>
<evidence type="ECO:0000313" key="2">
    <source>
        <dbReference type="EMBL" id="GAA3358424.1"/>
    </source>
</evidence>
<proteinExistence type="predicted"/>
<reference evidence="3" key="1">
    <citation type="journal article" date="2019" name="Int. J. Syst. Evol. Microbiol.">
        <title>The Global Catalogue of Microorganisms (GCM) 10K type strain sequencing project: providing services to taxonomists for standard genome sequencing and annotation.</title>
        <authorList>
            <consortium name="The Broad Institute Genomics Platform"/>
            <consortium name="The Broad Institute Genome Sequencing Center for Infectious Disease"/>
            <person name="Wu L."/>
            <person name="Ma J."/>
        </authorList>
    </citation>
    <scope>NUCLEOTIDE SEQUENCE [LARGE SCALE GENOMIC DNA]</scope>
    <source>
        <strain evidence="3">JCM 9687</strain>
    </source>
</reference>
<dbReference type="Gene3D" id="3.20.20.140">
    <property type="entry name" value="Metal-dependent hydrolases"/>
    <property type="match status" value="1"/>
</dbReference>